<keyword evidence="2" id="KW-1185">Reference proteome</keyword>
<sequence>MLAMVTCRCRASGHRYDEVPLYPQRCKAFQEGQNTPLFPNAGDVKSSQGCRTRCSGTSSSQGAGLARRLRSWTLSCSATILTQLSLLYQHNRLRSPTRRRPGVLPNLPPRFIGYRHSVGEVHIPTSGEAGTVVCPGQGNENCQSGNSIIHTSILDHDGRYFAGVRMGKQYCPLGGTRARTGNLL</sequence>
<dbReference type="InterPro" id="IPR029058">
    <property type="entry name" value="AB_hydrolase_fold"/>
</dbReference>
<accession>A0AAD4LDY1</accession>
<name>A0AAD4LDY1_9AGAM</name>
<reference evidence="1" key="1">
    <citation type="submission" date="2022-01" db="EMBL/GenBank/DDBJ databases">
        <title>Comparative genomics reveals a dynamic genome evolution in the ectomycorrhizal milk-cap (Lactarius) mushrooms.</title>
        <authorList>
            <consortium name="DOE Joint Genome Institute"/>
            <person name="Lebreton A."/>
            <person name="Tang N."/>
            <person name="Kuo A."/>
            <person name="LaButti K."/>
            <person name="Drula E."/>
            <person name="Barry K."/>
            <person name="Clum A."/>
            <person name="Lipzen A."/>
            <person name="Mousain D."/>
            <person name="Ng V."/>
            <person name="Wang R."/>
            <person name="Wang X."/>
            <person name="Dai Y."/>
            <person name="Henrissat B."/>
            <person name="Grigoriev I.V."/>
            <person name="Guerin-Laguette A."/>
            <person name="Yu F."/>
            <person name="Martin F.M."/>
        </authorList>
    </citation>
    <scope>NUCLEOTIDE SEQUENCE</scope>
    <source>
        <strain evidence="1">QP</strain>
    </source>
</reference>
<organism evidence="1 2">
    <name type="scientific">Lactarius akahatsu</name>
    <dbReference type="NCBI Taxonomy" id="416441"/>
    <lineage>
        <taxon>Eukaryota</taxon>
        <taxon>Fungi</taxon>
        <taxon>Dikarya</taxon>
        <taxon>Basidiomycota</taxon>
        <taxon>Agaricomycotina</taxon>
        <taxon>Agaricomycetes</taxon>
        <taxon>Russulales</taxon>
        <taxon>Russulaceae</taxon>
        <taxon>Lactarius</taxon>
    </lineage>
</organism>
<dbReference type="AlphaFoldDB" id="A0AAD4LDY1"/>
<protein>
    <submittedName>
        <fullName evidence="1">Uncharacterized protein</fullName>
    </submittedName>
</protein>
<evidence type="ECO:0000313" key="2">
    <source>
        <dbReference type="Proteomes" id="UP001201163"/>
    </source>
</evidence>
<gene>
    <name evidence="1" type="ORF">EDB92DRAFT_811734</name>
</gene>
<evidence type="ECO:0000313" key="1">
    <source>
        <dbReference type="EMBL" id="KAH8989982.1"/>
    </source>
</evidence>
<dbReference type="Gene3D" id="3.40.50.1820">
    <property type="entry name" value="alpha/beta hydrolase"/>
    <property type="match status" value="1"/>
</dbReference>
<proteinExistence type="predicted"/>
<dbReference type="Proteomes" id="UP001201163">
    <property type="component" value="Unassembled WGS sequence"/>
</dbReference>
<comment type="caution">
    <text evidence="1">The sequence shown here is derived from an EMBL/GenBank/DDBJ whole genome shotgun (WGS) entry which is preliminary data.</text>
</comment>
<dbReference type="EMBL" id="JAKELL010000033">
    <property type="protein sequence ID" value="KAH8989982.1"/>
    <property type="molecule type" value="Genomic_DNA"/>
</dbReference>